<gene>
    <name evidence="20" type="ORF">V6242_01365</name>
</gene>
<dbReference type="CDD" id="cd00082">
    <property type="entry name" value="HisKA"/>
    <property type="match status" value="1"/>
</dbReference>
<dbReference type="Pfam" id="PF02518">
    <property type="entry name" value="HATPase_c"/>
    <property type="match status" value="1"/>
</dbReference>
<dbReference type="RefSeq" id="WP_341566089.1">
    <property type="nucleotide sequence ID" value="NZ_JBAKAR010000001.1"/>
</dbReference>
<keyword evidence="6 14" id="KW-0597">Phosphoprotein</keyword>
<accession>A0ABU9G2W5</accession>
<comment type="catalytic activity">
    <reaction evidence="1">
        <text>ATP + protein L-histidine = ADP + protein N-phospho-L-histidine.</text>
        <dbReference type="EC" id="2.7.13.3"/>
    </reaction>
</comment>
<dbReference type="InterPro" id="IPR008207">
    <property type="entry name" value="Sig_transdc_His_kin_Hpt_dom"/>
</dbReference>
<dbReference type="SMART" id="SM00448">
    <property type="entry name" value="REC"/>
    <property type="match status" value="1"/>
</dbReference>
<dbReference type="SUPFAM" id="SSF47226">
    <property type="entry name" value="Histidine-containing phosphotransfer domain, HPT domain"/>
    <property type="match status" value="1"/>
</dbReference>
<keyword evidence="8" id="KW-0547">Nucleotide-binding</keyword>
<dbReference type="CDD" id="cd17546">
    <property type="entry name" value="REC_hyHK_CKI1_RcsC-like"/>
    <property type="match status" value="1"/>
</dbReference>
<dbReference type="PROSITE" id="PS50110">
    <property type="entry name" value="RESPONSE_REGULATORY"/>
    <property type="match status" value="1"/>
</dbReference>
<protein>
    <recommendedName>
        <fullName evidence="3">histidine kinase</fullName>
        <ecNumber evidence="3">2.7.13.3</ecNumber>
    </recommendedName>
</protein>
<evidence type="ECO:0000256" key="5">
    <source>
        <dbReference type="ARBA" id="ARBA00022519"/>
    </source>
</evidence>
<keyword evidence="11" id="KW-0902">Two-component regulatory system</keyword>
<keyword evidence="4" id="KW-1003">Cell membrane</keyword>
<reference evidence="20 21" key="1">
    <citation type="submission" date="2024-02" db="EMBL/GenBank/DDBJ databases">
        <title>Bacteria isolated from the canopy kelp, Nereocystis luetkeana.</title>
        <authorList>
            <person name="Pfister C.A."/>
            <person name="Younker I.T."/>
            <person name="Light S.H."/>
        </authorList>
    </citation>
    <scope>NUCLEOTIDE SEQUENCE [LARGE SCALE GENOMIC DNA]</scope>
    <source>
        <strain evidence="20 21">TI.4.07</strain>
    </source>
</reference>
<dbReference type="SMART" id="SM00388">
    <property type="entry name" value="HisKA"/>
    <property type="match status" value="1"/>
</dbReference>
<dbReference type="CDD" id="cd16922">
    <property type="entry name" value="HATPase_EvgS-ArcB-TorS-like"/>
    <property type="match status" value="1"/>
</dbReference>
<dbReference type="Pfam" id="PF01627">
    <property type="entry name" value="Hpt"/>
    <property type="match status" value="1"/>
</dbReference>
<evidence type="ECO:0000259" key="17">
    <source>
        <dbReference type="PROSITE" id="PS50109"/>
    </source>
</evidence>
<evidence type="ECO:0000256" key="2">
    <source>
        <dbReference type="ARBA" id="ARBA00004429"/>
    </source>
</evidence>
<dbReference type="GO" id="GO:0005524">
    <property type="term" value="F:ATP binding"/>
    <property type="evidence" value="ECO:0007669"/>
    <property type="project" value="UniProtKB-KW"/>
</dbReference>
<dbReference type="Gene3D" id="1.20.120.160">
    <property type="entry name" value="HPT domain"/>
    <property type="match status" value="1"/>
</dbReference>
<dbReference type="Pfam" id="PF00512">
    <property type="entry name" value="HisKA"/>
    <property type="match status" value="1"/>
</dbReference>
<name>A0ABU9G2W5_9GAMM</name>
<dbReference type="Pfam" id="PF00072">
    <property type="entry name" value="Response_reg"/>
    <property type="match status" value="1"/>
</dbReference>
<keyword evidence="15" id="KW-0175">Coiled coil</keyword>
<comment type="caution">
    <text evidence="20">The sequence shown here is derived from an EMBL/GenBank/DDBJ whole genome shotgun (WGS) entry which is preliminary data.</text>
</comment>
<evidence type="ECO:0000256" key="13">
    <source>
        <dbReference type="PROSITE-ProRule" id="PRU00110"/>
    </source>
</evidence>
<organism evidence="20 21">
    <name type="scientific">Marinomonas arenicola</name>
    <dbReference type="NCBI Taxonomy" id="569601"/>
    <lineage>
        <taxon>Bacteria</taxon>
        <taxon>Pseudomonadati</taxon>
        <taxon>Pseudomonadota</taxon>
        <taxon>Gammaproteobacteria</taxon>
        <taxon>Oceanospirillales</taxon>
        <taxon>Oceanospirillaceae</taxon>
        <taxon>Marinomonas</taxon>
    </lineage>
</organism>
<dbReference type="SMART" id="SM00387">
    <property type="entry name" value="HATPase_c"/>
    <property type="match status" value="1"/>
</dbReference>
<dbReference type="CDD" id="cd00088">
    <property type="entry name" value="HPT"/>
    <property type="match status" value="1"/>
</dbReference>
<dbReference type="SUPFAM" id="SSF55874">
    <property type="entry name" value="ATPase domain of HSP90 chaperone/DNA topoisomerase II/histidine kinase"/>
    <property type="match status" value="1"/>
</dbReference>
<dbReference type="Proteomes" id="UP001379949">
    <property type="component" value="Unassembled WGS sequence"/>
</dbReference>
<dbReference type="InterPro" id="IPR003594">
    <property type="entry name" value="HATPase_dom"/>
</dbReference>
<evidence type="ECO:0000259" key="19">
    <source>
        <dbReference type="PROSITE" id="PS50894"/>
    </source>
</evidence>
<evidence type="ECO:0000256" key="3">
    <source>
        <dbReference type="ARBA" id="ARBA00012438"/>
    </source>
</evidence>
<dbReference type="EC" id="2.7.13.3" evidence="3"/>
<dbReference type="InterPro" id="IPR011006">
    <property type="entry name" value="CheY-like_superfamily"/>
</dbReference>
<evidence type="ECO:0000256" key="11">
    <source>
        <dbReference type="ARBA" id="ARBA00023012"/>
    </source>
</evidence>
<evidence type="ECO:0000256" key="12">
    <source>
        <dbReference type="ARBA" id="ARBA00023136"/>
    </source>
</evidence>
<dbReference type="SUPFAM" id="SSF47384">
    <property type="entry name" value="Homodimeric domain of signal transducing histidine kinase"/>
    <property type="match status" value="1"/>
</dbReference>
<feature type="domain" description="Histidine kinase" evidence="17">
    <location>
        <begin position="263"/>
        <end position="486"/>
    </location>
</feature>
<feature type="modified residue" description="4-aspartylphosphate" evidence="14">
    <location>
        <position position="698"/>
    </location>
</feature>
<evidence type="ECO:0000256" key="4">
    <source>
        <dbReference type="ARBA" id="ARBA00022475"/>
    </source>
</evidence>
<dbReference type="InterPro" id="IPR004358">
    <property type="entry name" value="Sig_transdc_His_kin-like_C"/>
</dbReference>
<evidence type="ECO:0000313" key="20">
    <source>
        <dbReference type="EMBL" id="MEL0611777.1"/>
    </source>
</evidence>
<evidence type="ECO:0000256" key="9">
    <source>
        <dbReference type="ARBA" id="ARBA00022840"/>
    </source>
</evidence>
<dbReference type="Gene3D" id="3.40.50.2300">
    <property type="match status" value="2"/>
</dbReference>
<dbReference type="InterPro" id="IPR003661">
    <property type="entry name" value="HisK_dim/P_dom"/>
</dbReference>
<evidence type="ECO:0000256" key="16">
    <source>
        <dbReference type="SAM" id="Phobius"/>
    </source>
</evidence>
<dbReference type="InterPro" id="IPR036890">
    <property type="entry name" value="HATPase_C_sf"/>
</dbReference>
<evidence type="ECO:0000256" key="14">
    <source>
        <dbReference type="PROSITE-ProRule" id="PRU00169"/>
    </source>
</evidence>
<comment type="subcellular location">
    <subcellularLocation>
        <location evidence="2">Cell inner membrane</location>
        <topology evidence="2">Multi-pass membrane protein</topology>
    </subcellularLocation>
</comment>
<dbReference type="Gene3D" id="3.30.565.10">
    <property type="entry name" value="Histidine kinase-like ATPase, C-terminal domain"/>
    <property type="match status" value="1"/>
</dbReference>
<keyword evidence="9 20" id="KW-0067">ATP-binding</keyword>
<dbReference type="Gene3D" id="1.10.287.130">
    <property type="match status" value="1"/>
</dbReference>
<evidence type="ECO:0000256" key="15">
    <source>
        <dbReference type="SAM" id="Coils"/>
    </source>
</evidence>
<feature type="transmembrane region" description="Helical" evidence="16">
    <location>
        <begin position="140"/>
        <end position="158"/>
    </location>
</feature>
<keyword evidence="7 16" id="KW-0812">Transmembrane</keyword>
<sequence length="893" mass="100082">MHDLNTQVENKVQNITNQLAITSEYAITTSNKQLISQLLEHALSYGNINNITVFNHKKEVISEIGPAAHIPTPPLSALAQTQRAGTFLVSTQAIYHNPLPINSSLGSPLDSYNPQIQRNIIGWIKVETNISQLDIAQYQLFFLLLFLFSLFNVLNAFITSRVAGSLTHPIEKVSLSLRKLTKSQYAAAKSIKLPSQYSEIQKDLLELAERLENHKKELTAGIEQSTEDMRRNMDSMEEKSAQLYIANKEAMESNRLKSQFLANISHEVRTPLNAILGYTKILQKNIKDNQNKLYVDTIEQSTNSLLAIIGDILDFSKIEAGKLSLDHSLINIRELVDDVYQILSANLLTNDKQIDLVTDFSPDVPQTMIGDSIRIRQVFTNLISNALKFTNKGSIKTKVILSSKSKDQLILSFQVIDTGIGIPEDKINQLFKPFSQVDTSTTRKFGGTGLGLVITKKLVEQMGGVINISSVPKIGSTFHFTLKLKPSNKPQPKQEKLEKFIVFLEPSNTYRHYLSNYFSEIGVESIACSGVEQIISKLNQHHNKVDAILLNIIPNKQSTNDAKELASYAIKQFNIPCILMIQPPGQINHYPKLKTMCSDVLLKPISHKHLFNALKNIQPPNAIAAADLTSDSPTIEKQPLPVTHLTGLKILAVDDTQVNLQLLTHWLTPHGLNIFLANSGRKAISMAKEQQFDLILMDIQMPEMDGLETTQHLRALDAYKETPIVALTAHALGSEQDNILASGMNAYLTKPVDELILLNTIEKWCLRKESAQEHINTQVTQAFDINKALSIVSQKSDIAKEMFEMLADSLADEKKLLRHHFELQDTEKLIHVVHRIHGASKYTGTIELTRHAGFLETHLKELGMEDVEGVLNDFLDSIDMLLAIRHLIPWPQE</sequence>
<dbReference type="PROSITE" id="PS50894">
    <property type="entry name" value="HPT"/>
    <property type="match status" value="1"/>
</dbReference>
<dbReference type="PROSITE" id="PS50109">
    <property type="entry name" value="HIS_KIN"/>
    <property type="match status" value="1"/>
</dbReference>
<feature type="domain" description="Response regulatory" evidence="18">
    <location>
        <begin position="649"/>
        <end position="765"/>
    </location>
</feature>
<keyword evidence="5" id="KW-0997">Cell inner membrane</keyword>
<keyword evidence="10 16" id="KW-1133">Transmembrane helix</keyword>
<dbReference type="PRINTS" id="PR00344">
    <property type="entry name" value="BCTRLSENSOR"/>
</dbReference>
<evidence type="ECO:0000256" key="8">
    <source>
        <dbReference type="ARBA" id="ARBA00022741"/>
    </source>
</evidence>
<dbReference type="InterPro" id="IPR036097">
    <property type="entry name" value="HisK_dim/P_sf"/>
</dbReference>
<proteinExistence type="predicted"/>
<dbReference type="SUPFAM" id="SSF52172">
    <property type="entry name" value="CheY-like"/>
    <property type="match status" value="2"/>
</dbReference>
<feature type="domain" description="HPt" evidence="19">
    <location>
        <begin position="795"/>
        <end position="888"/>
    </location>
</feature>
<dbReference type="InterPro" id="IPR019247">
    <property type="entry name" value="Histidine_kinase_BarA_N"/>
</dbReference>
<evidence type="ECO:0000256" key="7">
    <source>
        <dbReference type="ARBA" id="ARBA00022692"/>
    </source>
</evidence>
<dbReference type="Pfam" id="PF09984">
    <property type="entry name" value="sCache_4"/>
    <property type="match status" value="1"/>
</dbReference>
<dbReference type="InterPro" id="IPR005467">
    <property type="entry name" value="His_kinase_dom"/>
</dbReference>
<dbReference type="InterPro" id="IPR001789">
    <property type="entry name" value="Sig_transdc_resp-reg_receiver"/>
</dbReference>
<dbReference type="PANTHER" id="PTHR45339:SF1">
    <property type="entry name" value="HYBRID SIGNAL TRANSDUCTION HISTIDINE KINASE J"/>
    <property type="match status" value="1"/>
</dbReference>
<evidence type="ECO:0000259" key="18">
    <source>
        <dbReference type="PROSITE" id="PS50110"/>
    </source>
</evidence>
<evidence type="ECO:0000256" key="6">
    <source>
        <dbReference type="ARBA" id="ARBA00022553"/>
    </source>
</evidence>
<keyword evidence="12 16" id="KW-0472">Membrane</keyword>
<keyword evidence="21" id="KW-1185">Reference proteome</keyword>
<dbReference type="InterPro" id="IPR036641">
    <property type="entry name" value="HPT_dom_sf"/>
</dbReference>
<dbReference type="EMBL" id="JBAKAR010000001">
    <property type="protein sequence ID" value="MEL0611777.1"/>
    <property type="molecule type" value="Genomic_DNA"/>
</dbReference>
<evidence type="ECO:0000313" key="21">
    <source>
        <dbReference type="Proteomes" id="UP001379949"/>
    </source>
</evidence>
<evidence type="ECO:0000256" key="1">
    <source>
        <dbReference type="ARBA" id="ARBA00000085"/>
    </source>
</evidence>
<feature type="coiled-coil region" evidence="15">
    <location>
        <begin position="197"/>
        <end position="228"/>
    </location>
</feature>
<evidence type="ECO:0000256" key="10">
    <source>
        <dbReference type="ARBA" id="ARBA00022989"/>
    </source>
</evidence>
<dbReference type="PANTHER" id="PTHR45339">
    <property type="entry name" value="HYBRID SIGNAL TRANSDUCTION HISTIDINE KINASE J"/>
    <property type="match status" value="1"/>
</dbReference>
<feature type="modified residue" description="Phosphohistidine" evidence="13">
    <location>
        <position position="834"/>
    </location>
</feature>